<dbReference type="NCBIfam" id="TIGR04092">
    <property type="entry name" value="LTA_DltD"/>
    <property type="match status" value="1"/>
</dbReference>
<dbReference type="PANTHER" id="PTHR40039">
    <property type="entry name" value="PROTEIN DLTD"/>
    <property type="match status" value="1"/>
</dbReference>
<dbReference type="GO" id="GO:0005886">
    <property type="term" value="C:plasma membrane"/>
    <property type="evidence" value="ECO:0007669"/>
    <property type="project" value="UniProtKB-UniRule"/>
</dbReference>
<keyword evidence="3" id="KW-1185">Reference proteome</keyword>
<dbReference type="STRING" id="1302272.FC96_GL000697"/>
<keyword evidence="1" id="KW-1003">Cell membrane</keyword>
<evidence type="ECO:0000313" key="3">
    <source>
        <dbReference type="Proteomes" id="UP000050911"/>
    </source>
</evidence>
<dbReference type="Pfam" id="PF04914">
    <property type="entry name" value="DltD"/>
    <property type="match status" value="1"/>
</dbReference>
<sequence length="415" mass="47126">MKRPHFATTVSALALAIVAAVVVLGVAWRPMPLSKHQLEVDSLSQADSILKGQRVKQAAMAKNYVPFFGSSELSRMDAFHPSVLAAKYHRSYRPFLIGRAGSQSLVQYFQIQSVKNQLKNKRAVFIISPQWFTAEGQRRDAFRQYYSPLLTINWLLAAKPSRSTMIAASRLLAMKVVKSHSTIGDSVARLAKGRGLTTSQRFELGVRQQILGNEDQLFDQIGVSNRVRHMHSVARGLPAIYNFKALDQLAGKYGKAHTTNNRFGLADNFYAKRLAGRHMKLLKGSQTHIDYRFSPEYKDFQLILNEFASLHTNVLFVIPPVNQKWADYTGLSVPRYRQAAAKIKHQLTSQGFNHVADFSRKGAVPYFMQDTIHMGWRGWLALDRDVRPFMAQKLKPISYRLNSKFYTAQWAFDTK</sequence>
<evidence type="ECO:0000256" key="1">
    <source>
        <dbReference type="PIRNR" id="PIRNR021438"/>
    </source>
</evidence>
<dbReference type="EMBL" id="AZCX01000012">
    <property type="protein sequence ID" value="KRK47078.1"/>
    <property type="molecule type" value="Genomic_DNA"/>
</dbReference>
<keyword evidence="1" id="KW-0472">Membrane</keyword>
<dbReference type="InterPro" id="IPR006998">
    <property type="entry name" value="DltD"/>
</dbReference>
<comment type="pathway">
    <text evidence="1">Cell wall biogenesis; lipoteichoic acid biosynthesis.</text>
</comment>
<reference evidence="2 3" key="1">
    <citation type="journal article" date="2015" name="Genome Announc.">
        <title>Expanding the biotechnology potential of lactobacilli through comparative genomics of 213 strains and associated genera.</title>
        <authorList>
            <person name="Sun Z."/>
            <person name="Harris H.M."/>
            <person name="McCann A."/>
            <person name="Guo C."/>
            <person name="Argimon S."/>
            <person name="Zhang W."/>
            <person name="Yang X."/>
            <person name="Jeffery I.B."/>
            <person name="Cooney J.C."/>
            <person name="Kagawa T.F."/>
            <person name="Liu W."/>
            <person name="Song Y."/>
            <person name="Salvetti E."/>
            <person name="Wrobel A."/>
            <person name="Rasinkangas P."/>
            <person name="Parkhill J."/>
            <person name="Rea M.C."/>
            <person name="O'Sullivan O."/>
            <person name="Ritari J."/>
            <person name="Douillard F.P."/>
            <person name="Paul Ross R."/>
            <person name="Yang R."/>
            <person name="Briner A.E."/>
            <person name="Felis G.E."/>
            <person name="de Vos W.M."/>
            <person name="Barrangou R."/>
            <person name="Klaenhammer T.R."/>
            <person name="Caufield P.W."/>
            <person name="Cui Y."/>
            <person name="Zhang H."/>
            <person name="O'Toole P.W."/>
        </authorList>
    </citation>
    <scope>NUCLEOTIDE SEQUENCE [LARGE SCALE GENOMIC DNA]</scope>
    <source>
        <strain evidence="2 3">JCM 15530</strain>
    </source>
</reference>
<gene>
    <name evidence="2" type="ORF">FC96_GL000697</name>
</gene>
<accession>A0A0R1HKR4</accession>
<protein>
    <recommendedName>
        <fullName evidence="1">Protein DltD</fullName>
    </recommendedName>
</protein>
<dbReference type="RefSeq" id="WP_082593612.1">
    <property type="nucleotide sequence ID" value="NZ_AZCX01000012.1"/>
</dbReference>
<dbReference type="PIRSF" id="PIRSF021438">
    <property type="entry name" value="DltD"/>
    <property type="match status" value="1"/>
</dbReference>
<dbReference type="PATRIC" id="fig|1302272.5.peg.695"/>
<dbReference type="PANTHER" id="PTHR40039:SF1">
    <property type="entry name" value="PROTEIN DLTD"/>
    <property type="match status" value="1"/>
</dbReference>
<evidence type="ECO:0000313" key="2">
    <source>
        <dbReference type="EMBL" id="KRK47078.1"/>
    </source>
</evidence>
<dbReference type="InterPro" id="IPR023896">
    <property type="entry name" value="LTA_DltD"/>
</dbReference>
<dbReference type="OrthoDB" id="1700484at2"/>
<name>A0A0R1HKR4_9LACO</name>
<proteinExistence type="inferred from homology"/>
<comment type="caution">
    <text evidence="2">The sequence shown here is derived from an EMBL/GenBank/DDBJ whole genome shotgun (WGS) entry which is preliminary data.</text>
</comment>
<dbReference type="Proteomes" id="UP000050911">
    <property type="component" value="Unassembled WGS sequence"/>
</dbReference>
<dbReference type="GO" id="GO:0070395">
    <property type="term" value="P:lipoteichoic acid biosynthetic process"/>
    <property type="evidence" value="ECO:0007669"/>
    <property type="project" value="UniProtKB-UniRule"/>
</dbReference>
<organism evidence="2 3">
    <name type="scientific">Secundilactobacillus kimchicus JCM 15530</name>
    <dbReference type="NCBI Taxonomy" id="1302272"/>
    <lineage>
        <taxon>Bacteria</taxon>
        <taxon>Bacillati</taxon>
        <taxon>Bacillota</taxon>
        <taxon>Bacilli</taxon>
        <taxon>Lactobacillales</taxon>
        <taxon>Lactobacillaceae</taxon>
        <taxon>Secundilactobacillus</taxon>
    </lineage>
</organism>
<dbReference type="AlphaFoldDB" id="A0A0R1HKR4"/>
<comment type="similarity">
    <text evidence="1">Belongs to the DltD family.</text>
</comment>
<dbReference type="UniPathway" id="UPA00556"/>